<dbReference type="PRINTS" id="PR00625">
    <property type="entry name" value="JDOMAIN"/>
</dbReference>
<dbReference type="EMBL" id="JAECZO010000012">
    <property type="protein sequence ID" value="KAK7201214.1"/>
    <property type="molecule type" value="Genomic_DNA"/>
</dbReference>
<feature type="compositionally biased region" description="Pro residues" evidence="2">
    <location>
        <begin position="237"/>
        <end position="248"/>
    </location>
</feature>
<dbReference type="InterPro" id="IPR024586">
    <property type="entry name" value="DnaJ-like_C11_C"/>
</dbReference>
<proteinExistence type="predicted"/>
<name>A0AAW0F6C2_9TRYP</name>
<feature type="compositionally biased region" description="Low complexity" evidence="2">
    <location>
        <begin position="720"/>
        <end position="735"/>
    </location>
</feature>
<dbReference type="GO" id="GO:0042407">
    <property type="term" value="P:cristae formation"/>
    <property type="evidence" value="ECO:0007669"/>
    <property type="project" value="TreeGrafter"/>
</dbReference>
<feature type="domain" description="J" evidence="3">
    <location>
        <begin position="36"/>
        <end position="106"/>
    </location>
</feature>
<comment type="caution">
    <text evidence="4">The sequence shown here is derived from an EMBL/GenBank/DDBJ whole genome shotgun (WGS) entry which is preliminary data.</text>
</comment>
<accession>A0AAW0F6C2</accession>
<dbReference type="PANTHER" id="PTHR44157">
    <property type="entry name" value="DNAJ HOMOLOG SUBFAMILY C MEMBER 11"/>
    <property type="match status" value="1"/>
</dbReference>
<reference evidence="4 5" key="1">
    <citation type="journal article" date="2021" name="MBio">
        <title>A New Model Trypanosomatid, Novymonas esmeraldas: Genomic Perception of Its 'Candidatus Pandoraea novymonadis' Endosymbiont.</title>
        <authorList>
            <person name="Zakharova A."/>
            <person name="Saura A."/>
            <person name="Butenko A."/>
            <person name="Podesvova L."/>
            <person name="Warmusova S."/>
            <person name="Kostygov A.Y."/>
            <person name="Nenarokova A."/>
            <person name="Lukes J."/>
            <person name="Opperdoes F.R."/>
            <person name="Yurchenko V."/>
        </authorList>
    </citation>
    <scope>NUCLEOTIDE SEQUENCE [LARGE SCALE GENOMIC DNA]</scope>
    <source>
        <strain evidence="4 5">E262AT.01</strain>
    </source>
</reference>
<dbReference type="InterPro" id="IPR052243">
    <property type="entry name" value="Mito_inner_membrane_organizer"/>
</dbReference>
<evidence type="ECO:0000313" key="5">
    <source>
        <dbReference type="Proteomes" id="UP001430356"/>
    </source>
</evidence>
<evidence type="ECO:0000259" key="3">
    <source>
        <dbReference type="PROSITE" id="PS50076"/>
    </source>
</evidence>
<dbReference type="Gene3D" id="1.10.287.110">
    <property type="entry name" value="DnaJ domain"/>
    <property type="match status" value="1"/>
</dbReference>
<keyword evidence="5" id="KW-1185">Reference proteome</keyword>
<dbReference type="PANTHER" id="PTHR44157:SF1">
    <property type="entry name" value="DNAJ HOMOLOG SUBFAMILY C MEMBER 11"/>
    <property type="match status" value="1"/>
</dbReference>
<feature type="compositionally biased region" description="Low complexity" evidence="2">
    <location>
        <begin position="226"/>
        <end position="236"/>
    </location>
</feature>
<dbReference type="Proteomes" id="UP001430356">
    <property type="component" value="Unassembled WGS sequence"/>
</dbReference>
<dbReference type="CDD" id="cd06257">
    <property type="entry name" value="DnaJ"/>
    <property type="match status" value="1"/>
</dbReference>
<evidence type="ECO:0000256" key="1">
    <source>
        <dbReference type="ARBA" id="ARBA00023186"/>
    </source>
</evidence>
<feature type="region of interest" description="Disordered" evidence="2">
    <location>
        <begin position="1"/>
        <end position="33"/>
    </location>
</feature>
<dbReference type="SUPFAM" id="SSF46565">
    <property type="entry name" value="Chaperone J-domain"/>
    <property type="match status" value="1"/>
</dbReference>
<feature type="region of interest" description="Disordered" evidence="2">
    <location>
        <begin position="710"/>
        <end position="751"/>
    </location>
</feature>
<feature type="compositionally biased region" description="Pro residues" evidence="2">
    <location>
        <begin position="203"/>
        <end position="213"/>
    </location>
</feature>
<keyword evidence="1" id="KW-0143">Chaperone</keyword>
<dbReference type="InterPro" id="IPR001623">
    <property type="entry name" value="DnaJ_domain"/>
</dbReference>
<dbReference type="SMART" id="SM00271">
    <property type="entry name" value="DnaJ"/>
    <property type="match status" value="1"/>
</dbReference>
<feature type="region of interest" description="Disordered" evidence="2">
    <location>
        <begin position="174"/>
        <end position="260"/>
    </location>
</feature>
<protein>
    <submittedName>
        <fullName evidence="4">DnaJ domain (DUF3395)</fullName>
    </submittedName>
</protein>
<dbReference type="GO" id="GO:0005739">
    <property type="term" value="C:mitochondrion"/>
    <property type="evidence" value="ECO:0007669"/>
    <property type="project" value="GOC"/>
</dbReference>
<dbReference type="AlphaFoldDB" id="A0AAW0F6C2"/>
<evidence type="ECO:0000313" key="4">
    <source>
        <dbReference type="EMBL" id="KAK7201214.1"/>
    </source>
</evidence>
<organism evidence="4 5">
    <name type="scientific">Novymonas esmeraldas</name>
    <dbReference type="NCBI Taxonomy" id="1808958"/>
    <lineage>
        <taxon>Eukaryota</taxon>
        <taxon>Discoba</taxon>
        <taxon>Euglenozoa</taxon>
        <taxon>Kinetoplastea</taxon>
        <taxon>Metakinetoplastina</taxon>
        <taxon>Trypanosomatida</taxon>
        <taxon>Trypanosomatidae</taxon>
        <taxon>Novymonas</taxon>
    </lineage>
</organism>
<dbReference type="Pfam" id="PF11875">
    <property type="entry name" value="DnaJ-like_C11_C"/>
    <property type="match status" value="1"/>
</dbReference>
<feature type="compositionally biased region" description="Low complexity" evidence="2">
    <location>
        <begin position="249"/>
        <end position="260"/>
    </location>
</feature>
<dbReference type="InterPro" id="IPR036869">
    <property type="entry name" value="J_dom_sf"/>
</dbReference>
<sequence>MEDDDVKRAAKLLSDGDAAEDPSRNGGRGPAVDPSGYYARLGVGVKATPQEIRRAFLSLSQRYHTDKHANQGDTLQGLMNERFQELQDAYTVLSDARQRAAYDAGGDTGVQRLALVPAGLHKPEEVLNYVLSLDREAQLLRTAQLLSATSQTTMTFSTAHLFSFRQLSEAAAGAGSGSDEAAKDNDVTAGEAPAATPITAPSPSSPSPSPPPQDGSSSSSPPPAEPRATAPAAPAAPAAPSPAAPPASPASSASSAAAPGGTAAAPAAAAASAGGKSAPPGAVAMQAQLSAREVIIDGQRQIVLIPSQEVQRQLRQRMGEATAAATASQPGNGDAAVRAAASPRRRLSMAQAIVLAVVPKSMTFRSSFQHLVTPRLSLTFRTDATARRQQTSSSLTTLVEYHPDEVRTYQTSLRMAVHGLKWCVMQTRALSPLWTLKSKLTLLTGSALLQKLELTLSRQMSATAVLENVLAMSLTEHGFFRTSLNDLAEDAQQGVSAYMAFHNAYVTAFTGRKVVFGVDTKDPQHPPAHGQLQYSVNCSPLAGQSTFGIEAWYVSSQTQRYGLAFTAVVPYAVSPIAPPLFLVRSTQFAVVNQVSLLYARGRHRISVPVIVFISPKLSYGLVWLSAPLALYRIGSMLYRPYARAKAIRYYTEQRKLHIAETDVAREKARMEQLALESLVLASRASEERKGGLIVINARYGVMEPQFAEVARPPTPPPAPARSASNTATPTRAATPPFTPARPRAKTSASSSGWWPSQVMARVAERLVQGWMRRRSAAAAAAAADNGDDAFEARHDAVRSDAIPLSIDVTIAVQNLVRDSALTLPAGTKSVLVGFCDPDPHTPEQKKLKILYWFRKRKHMAVFNDDEEVELPQRDHLIRA</sequence>
<feature type="region of interest" description="Disordered" evidence="2">
    <location>
        <begin position="321"/>
        <end position="340"/>
    </location>
</feature>
<evidence type="ECO:0000256" key="2">
    <source>
        <dbReference type="SAM" id="MobiDB-lite"/>
    </source>
</evidence>
<dbReference type="PROSITE" id="PS50076">
    <property type="entry name" value="DNAJ_2"/>
    <property type="match status" value="1"/>
</dbReference>
<dbReference type="Pfam" id="PF00226">
    <property type="entry name" value="DnaJ"/>
    <property type="match status" value="1"/>
</dbReference>
<feature type="compositionally biased region" description="Low complexity" evidence="2">
    <location>
        <begin position="192"/>
        <end position="202"/>
    </location>
</feature>
<gene>
    <name evidence="4" type="ORF">NESM_000183000</name>
</gene>